<keyword evidence="2" id="KW-0808">Transferase</keyword>
<name>A0A1G6HG31_9GAMM</name>
<evidence type="ECO:0000256" key="1">
    <source>
        <dbReference type="ARBA" id="ARBA00007583"/>
    </source>
</evidence>
<dbReference type="PANTHER" id="PTHR24045">
    <property type="match status" value="1"/>
</dbReference>
<dbReference type="Pfam" id="PF17101">
    <property type="entry name" value="Stealth_CR1"/>
    <property type="match status" value="1"/>
</dbReference>
<dbReference type="AlphaFoldDB" id="A0A1G6HG31"/>
<dbReference type="Proteomes" id="UP000242317">
    <property type="component" value="Unassembled WGS sequence"/>
</dbReference>
<dbReference type="GO" id="GO:0000271">
    <property type="term" value="P:polysaccharide biosynthetic process"/>
    <property type="evidence" value="ECO:0007669"/>
    <property type="project" value="UniProtKB-KW"/>
</dbReference>
<dbReference type="InterPro" id="IPR031358">
    <property type="entry name" value="Stealth_CR1"/>
</dbReference>
<keyword evidence="3" id="KW-0270">Exopolysaccharide synthesis</keyword>
<protein>
    <submittedName>
        <fullName evidence="6">Stealth protein CR1, conserved region 1</fullName>
    </submittedName>
</protein>
<reference evidence="7" key="1">
    <citation type="submission" date="2016-09" db="EMBL/GenBank/DDBJ databases">
        <authorList>
            <person name="Varghese N."/>
            <person name="Submissions S."/>
        </authorList>
    </citation>
    <scope>NUCLEOTIDE SEQUENCE [LARGE SCALE GENOMIC DNA]</scope>
    <source>
        <strain evidence="7">ANC 3699</strain>
    </source>
</reference>
<evidence type="ECO:0000313" key="7">
    <source>
        <dbReference type="Proteomes" id="UP000242317"/>
    </source>
</evidence>
<dbReference type="PANTHER" id="PTHR24045:SF0">
    <property type="entry name" value="N-ACETYLGLUCOSAMINE-1-PHOSPHOTRANSFERASE SUBUNITS ALPHA_BETA"/>
    <property type="match status" value="1"/>
</dbReference>
<dbReference type="InterPro" id="IPR021520">
    <property type="entry name" value="Stealth_CR2"/>
</dbReference>
<gene>
    <name evidence="6" type="ORF">SAMN05421749_102202</name>
</gene>
<dbReference type="RefSeq" id="WP_092616600.1">
    <property type="nucleotide sequence ID" value="NZ_FMYK01000002.1"/>
</dbReference>
<evidence type="ECO:0000313" key="6">
    <source>
        <dbReference type="EMBL" id="SDB93200.1"/>
    </source>
</evidence>
<proteinExistence type="inferred from homology"/>
<keyword evidence="7" id="KW-1185">Reference proteome</keyword>
<dbReference type="Pfam" id="PF11380">
    <property type="entry name" value="Stealth_CR2"/>
    <property type="match status" value="1"/>
</dbReference>
<comment type="similarity">
    <text evidence="1">Belongs to the stealth family.</text>
</comment>
<feature type="domain" description="Stealth protein CR2 conserved region 2" evidence="4">
    <location>
        <begin position="42"/>
        <end position="151"/>
    </location>
</feature>
<sequence length="361" mass="41862">MIEQMDLVIAWVDGNDPALKAKREQYQGKAKSQASDAVSETRFASNHEIYFNIASILKYVPFSGHIYIVADSQSPAWLNEFHQQGLCAADKIKVIDHRELFRGYEQHLPTFNTRSIESMLWNIDGLSDYFIYLNDDFFFNADAKISDFVSDCEVEPKAKRKWIKSAQSKNKQTKPNYADVQQIVTYGHWANSFPIKAKLKYRQFLKQQIGKPIQPKHMIAQMMGADILGFKQFFEIHHYPHSVDRRILADYFMAHPELLEKQIRYKFRHVAQLNPISLMNHLKIQQRQADLRADLPIAYLKNEQGVETFLTQLADSTIQYGCMQSLDQLDTLQQQQIYTAFMHKLGDYLPNSLKAQISAQA</sequence>
<accession>A0A1G6HG31</accession>
<dbReference type="GO" id="GO:0016772">
    <property type="term" value="F:transferase activity, transferring phosphorus-containing groups"/>
    <property type="evidence" value="ECO:0007669"/>
    <property type="project" value="InterPro"/>
</dbReference>
<evidence type="ECO:0000256" key="2">
    <source>
        <dbReference type="ARBA" id="ARBA00022679"/>
    </source>
</evidence>
<dbReference type="EMBL" id="FMYK01000002">
    <property type="protein sequence ID" value="SDB93200.1"/>
    <property type="molecule type" value="Genomic_DNA"/>
</dbReference>
<evidence type="ECO:0000256" key="3">
    <source>
        <dbReference type="ARBA" id="ARBA00023169"/>
    </source>
</evidence>
<evidence type="ECO:0000259" key="4">
    <source>
        <dbReference type="Pfam" id="PF11380"/>
    </source>
</evidence>
<dbReference type="OrthoDB" id="9776077at2"/>
<feature type="domain" description="Stealth protein CR1 conserved region 1" evidence="5">
    <location>
        <begin position="4"/>
        <end position="29"/>
    </location>
</feature>
<dbReference type="InterPro" id="IPR047141">
    <property type="entry name" value="Stealth"/>
</dbReference>
<organism evidence="6 7">
    <name type="scientific">Acinetobacter marinus</name>
    <dbReference type="NCBI Taxonomy" id="281375"/>
    <lineage>
        <taxon>Bacteria</taxon>
        <taxon>Pseudomonadati</taxon>
        <taxon>Pseudomonadota</taxon>
        <taxon>Gammaproteobacteria</taxon>
        <taxon>Moraxellales</taxon>
        <taxon>Moraxellaceae</taxon>
        <taxon>Acinetobacter</taxon>
    </lineage>
</organism>
<evidence type="ECO:0000259" key="5">
    <source>
        <dbReference type="Pfam" id="PF17101"/>
    </source>
</evidence>